<feature type="region of interest" description="Disordered" evidence="4">
    <location>
        <begin position="358"/>
        <end position="579"/>
    </location>
</feature>
<keyword evidence="6" id="KW-1185">Reference proteome</keyword>
<dbReference type="PRINTS" id="PR00019">
    <property type="entry name" value="LEURICHRPT"/>
</dbReference>
<sequence>MPVFVSLRLAGESVRGSLERMNETVAKPQAAQSPGPRPHRCNDRVEDLLQALFTLEFSAKVRPAWRNFRSCMKAEPGQESREGYVVITDPGAHLEPKRGDMVKVNSKFLKEHHPDAKLKDLSQLALAAKDIDEVALPGLPQLTRLDLSRNQLSRLDGLAACASLKWLNLASNHVSSIGPLASLSNLQVLNLGSNQLKGTIGLASLTALGALILPDNQLTGITGLSKLPRLNTLVLKGNALQSLGHSLEGCSGLKKLSLGHNGLTSLGTALQSCCALHELRLSHNQLTSLPDELAACSSLRILDAGHNPIASPSAILVLKQLMGLRNLCLAGCPLAAGSKYSTSMLQLSGTISILDGKHLEGRSKPRRPKALVEPEPAAASAATSGPSVNPDASHGTASGVPGGNEGRPPKPAKRSKQMRNEVSRDTAVPASARLDAPASALPEGSQQLPGKQNAATSEEQRDLKQQQKGLQLKEVMPAIKSVSNSKKQRRLEHEPPAASKKQRQSGADSVTASAADPKSASESTGVQKPSSKSQHPKAGKRTGSRHNSKPAGEDDDEDRVVELQPRAMPKQQGQGSSGVLGIFEANNSRAKAGQHTSISILNRGGSKHLAHQAGSHTVTPPITGAAAAQLLLQQAQPPSADVDDLPGWSLEYDPCF</sequence>
<organism evidence="5 6">
    <name type="scientific">Apatococcus lobatus</name>
    <dbReference type="NCBI Taxonomy" id="904363"/>
    <lineage>
        <taxon>Eukaryota</taxon>
        <taxon>Viridiplantae</taxon>
        <taxon>Chlorophyta</taxon>
        <taxon>core chlorophytes</taxon>
        <taxon>Trebouxiophyceae</taxon>
        <taxon>Chlorellales</taxon>
        <taxon>Chlorellaceae</taxon>
        <taxon>Apatococcus</taxon>
    </lineage>
</organism>
<dbReference type="Proteomes" id="UP001438707">
    <property type="component" value="Unassembled WGS sequence"/>
</dbReference>
<dbReference type="InterPro" id="IPR025875">
    <property type="entry name" value="Leu-rich_rpt_4"/>
</dbReference>
<evidence type="ECO:0000256" key="1">
    <source>
        <dbReference type="ARBA" id="ARBA00004430"/>
    </source>
</evidence>
<dbReference type="PANTHER" id="PTHR46652">
    <property type="entry name" value="LEUCINE-RICH REPEAT AND IQ DOMAIN-CONTAINING PROTEIN 1-RELATED"/>
    <property type="match status" value="1"/>
</dbReference>
<evidence type="ECO:0000313" key="6">
    <source>
        <dbReference type="Proteomes" id="UP001438707"/>
    </source>
</evidence>
<dbReference type="SMART" id="SM00369">
    <property type="entry name" value="LRR_TYP"/>
    <property type="match status" value="5"/>
</dbReference>
<evidence type="ECO:0000256" key="3">
    <source>
        <dbReference type="ARBA" id="ARBA00022737"/>
    </source>
</evidence>
<dbReference type="InterPro" id="IPR050836">
    <property type="entry name" value="SDS22/Internalin_LRR"/>
</dbReference>
<evidence type="ECO:0000313" key="5">
    <source>
        <dbReference type="EMBL" id="KAK9841488.1"/>
    </source>
</evidence>
<name>A0AAW1S7R3_9CHLO</name>
<gene>
    <name evidence="5" type="ORF">WJX74_006677</name>
</gene>
<comment type="caution">
    <text evidence="5">The sequence shown here is derived from an EMBL/GenBank/DDBJ whole genome shotgun (WGS) entry which is preliminary data.</text>
</comment>
<dbReference type="InterPro" id="IPR001611">
    <property type="entry name" value="Leu-rich_rpt"/>
</dbReference>
<dbReference type="InterPro" id="IPR003591">
    <property type="entry name" value="Leu-rich_rpt_typical-subtyp"/>
</dbReference>
<feature type="compositionally biased region" description="Polar residues" evidence="4">
    <location>
        <begin position="444"/>
        <end position="457"/>
    </location>
</feature>
<evidence type="ECO:0000256" key="4">
    <source>
        <dbReference type="SAM" id="MobiDB-lite"/>
    </source>
</evidence>
<keyword evidence="2" id="KW-0433">Leucine-rich repeat</keyword>
<feature type="compositionally biased region" description="Low complexity" evidence="4">
    <location>
        <begin position="374"/>
        <end position="387"/>
    </location>
</feature>
<dbReference type="SMART" id="SM00365">
    <property type="entry name" value="LRR_SD22"/>
    <property type="match status" value="3"/>
</dbReference>
<dbReference type="GO" id="GO:0005930">
    <property type="term" value="C:axoneme"/>
    <property type="evidence" value="ECO:0007669"/>
    <property type="project" value="UniProtKB-SubCell"/>
</dbReference>
<evidence type="ECO:0000256" key="2">
    <source>
        <dbReference type="ARBA" id="ARBA00022614"/>
    </source>
</evidence>
<accession>A0AAW1S7R3</accession>
<dbReference type="Pfam" id="PF13855">
    <property type="entry name" value="LRR_8"/>
    <property type="match status" value="1"/>
</dbReference>
<dbReference type="PANTHER" id="PTHR46652:SF7">
    <property type="entry name" value="LEUCINE-RICH REPEAT AND IQ DOMAIN-CONTAINING PROTEIN 1"/>
    <property type="match status" value="1"/>
</dbReference>
<feature type="compositionally biased region" description="Basic residues" evidence="4">
    <location>
        <begin position="534"/>
        <end position="548"/>
    </location>
</feature>
<reference evidence="5 6" key="1">
    <citation type="journal article" date="2024" name="Nat. Commun.">
        <title>Phylogenomics reveals the evolutionary origins of lichenization in chlorophyte algae.</title>
        <authorList>
            <person name="Puginier C."/>
            <person name="Libourel C."/>
            <person name="Otte J."/>
            <person name="Skaloud P."/>
            <person name="Haon M."/>
            <person name="Grisel S."/>
            <person name="Petersen M."/>
            <person name="Berrin J.G."/>
            <person name="Delaux P.M."/>
            <person name="Dal Grande F."/>
            <person name="Keller J."/>
        </authorList>
    </citation>
    <scope>NUCLEOTIDE SEQUENCE [LARGE SCALE GENOMIC DNA]</scope>
    <source>
        <strain evidence="5 6">SAG 2145</strain>
    </source>
</reference>
<dbReference type="EMBL" id="JALJOS010000003">
    <property type="protein sequence ID" value="KAK9841488.1"/>
    <property type="molecule type" value="Genomic_DNA"/>
</dbReference>
<dbReference type="Pfam" id="PF12799">
    <property type="entry name" value="LRR_4"/>
    <property type="match status" value="1"/>
</dbReference>
<dbReference type="AlphaFoldDB" id="A0AAW1S7R3"/>
<keyword evidence="3" id="KW-0677">Repeat</keyword>
<proteinExistence type="predicted"/>
<dbReference type="PROSITE" id="PS51450">
    <property type="entry name" value="LRR"/>
    <property type="match status" value="4"/>
</dbReference>
<dbReference type="Gene3D" id="3.80.10.10">
    <property type="entry name" value="Ribonuclease Inhibitor"/>
    <property type="match status" value="2"/>
</dbReference>
<comment type="subcellular location">
    <subcellularLocation>
        <location evidence="1">Cytoplasm</location>
        <location evidence="1">Cytoskeleton</location>
        <location evidence="1">Cilium axoneme</location>
    </subcellularLocation>
</comment>
<dbReference type="SUPFAM" id="SSF52058">
    <property type="entry name" value="L domain-like"/>
    <property type="match status" value="1"/>
</dbReference>
<protein>
    <submittedName>
        <fullName evidence="5">Uncharacterized protein</fullName>
    </submittedName>
</protein>
<feature type="compositionally biased region" description="Polar residues" evidence="4">
    <location>
        <begin position="520"/>
        <end position="533"/>
    </location>
</feature>
<dbReference type="InterPro" id="IPR032675">
    <property type="entry name" value="LRR_dom_sf"/>
</dbReference>